<feature type="compositionally biased region" description="Basic and acidic residues" evidence="1">
    <location>
        <begin position="148"/>
        <end position="174"/>
    </location>
</feature>
<evidence type="ECO:0000313" key="3">
    <source>
        <dbReference type="EMBL" id="KKY27001.1"/>
    </source>
</evidence>
<evidence type="ECO:0000256" key="1">
    <source>
        <dbReference type="SAM" id="MobiDB-lite"/>
    </source>
</evidence>
<accession>A0A0G2EY57</accession>
<dbReference type="OrthoDB" id="4204700at2759"/>
<reference evidence="3 4" key="1">
    <citation type="submission" date="2015-05" db="EMBL/GenBank/DDBJ databases">
        <title>Distinctive expansion of gene families associated with plant cell wall degradation and secondary metabolism in the genomes of grapevine trunk pathogens.</title>
        <authorList>
            <person name="Lawrence D.P."/>
            <person name="Travadon R."/>
            <person name="Rolshausen P.E."/>
            <person name="Baumgartner K."/>
        </authorList>
    </citation>
    <scope>NUCLEOTIDE SEQUENCE [LARGE SCALE GENOMIC DNA]</scope>
    <source>
        <strain evidence="3">UCRPC4</strain>
    </source>
</reference>
<organism evidence="3 4">
    <name type="scientific">Phaeomoniella chlamydospora</name>
    <name type="common">Phaeoacremonium chlamydosporum</name>
    <dbReference type="NCBI Taxonomy" id="158046"/>
    <lineage>
        <taxon>Eukaryota</taxon>
        <taxon>Fungi</taxon>
        <taxon>Dikarya</taxon>
        <taxon>Ascomycota</taxon>
        <taxon>Pezizomycotina</taxon>
        <taxon>Eurotiomycetes</taxon>
        <taxon>Chaetothyriomycetidae</taxon>
        <taxon>Phaeomoniellales</taxon>
        <taxon>Phaeomoniellaceae</taxon>
        <taxon>Phaeomoniella</taxon>
    </lineage>
</organism>
<gene>
    <name evidence="3" type="ORF">UCRPC4_g01348</name>
</gene>
<protein>
    <submittedName>
        <fullName evidence="3">Uncharacterized protein</fullName>
    </submittedName>
</protein>
<keyword evidence="2" id="KW-1133">Transmembrane helix</keyword>
<feature type="compositionally biased region" description="Polar residues" evidence="1">
    <location>
        <begin position="282"/>
        <end position="305"/>
    </location>
</feature>
<feature type="compositionally biased region" description="Low complexity" evidence="1">
    <location>
        <begin position="266"/>
        <end position="281"/>
    </location>
</feature>
<name>A0A0G2EY57_PHACM</name>
<feature type="transmembrane region" description="Helical" evidence="2">
    <location>
        <begin position="65"/>
        <end position="84"/>
    </location>
</feature>
<evidence type="ECO:0000313" key="4">
    <source>
        <dbReference type="Proteomes" id="UP000053317"/>
    </source>
</evidence>
<sequence length="370" mass="41224">MQTIEWYARGAGVLGALLWWRGRKTFKFPMWQAPKDPSVYNVFPTKRMPILTGARARYAWYAQRFTLYMALAVPLGIVIGNSAGTMTQVEGMKTDIRTQELIRQMRQRSHERQRIGQNPPTTESETNGTPYGQMQSDQGFDGSTMSSETERQGSETRIDRIKDSSRDFGGENTRDPYSFPRDTSGSNDRDRYSGSFSSTSSDSSSSFWDDASPTASDELGPSTSTISSDSGSVWDRLRQQTISTSRQESSSSETQSHTPTNPWNASDTSSSQSFQTSTTQSPGSNGSSWQRIRQGQSPVSFQQSRTQDDNNNNNNNNESYSFSSSDEDRALAKEQAQKDFDEMIERERKGGQGGNDDSGGGEGKGWWGKR</sequence>
<dbReference type="EMBL" id="LCWF01000032">
    <property type="protein sequence ID" value="KKY27001.1"/>
    <property type="molecule type" value="Genomic_DNA"/>
</dbReference>
<keyword evidence="4" id="KW-1185">Reference proteome</keyword>
<feature type="compositionally biased region" description="Polar residues" evidence="1">
    <location>
        <begin position="115"/>
        <end position="147"/>
    </location>
</feature>
<keyword evidence="2" id="KW-0472">Membrane</keyword>
<comment type="caution">
    <text evidence="3">The sequence shown here is derived from an EMBL/GenBank/DDBJ whole genome shotgun (WGS) entry which is preliminary data.</text>
</comment>
<feature type="compositionally biased region" description="Low complexity" evidence="1">
    <location>
        <begin position="222"/>
        <end position="232"/>
    </location>
</feature>
<dbReference type="Proteomes" id="UP000053317">
    <property type="component" value="Unassembled WGS sequence"/>
</dbReference>
<feature type="compositionally biased region" description="Low complexity" evidence="1">
    <location>
        <begin position="239"/>
        <end position="258"/>
    </location>
</feature>
<evidence type="ECO:0000256" key="2">
    <source>
        <dbReference type="SAM" id="Phobius"/>
    </source>
</evidence>
<dbReference type="AlphaFoldDB" id="A0A0G2EY57"/>
<proteinExistence type="predicted"/>
<reference evidence="3 4" key="2">
    <citation type="submission" date="2015-05" db="EMBL/GenBank/DDBJ databases">
        <authorList>
            <person name="Morales-Cruz A."/>
            <person name="Amrine K.C."/>
            <person name="Cantu D."/>
        </authorList>
    </citation>
    <scope>NUCLEOTIDE SEQUENCE [LARGE SCALE GENOMIC DNA]</scope>
    <source>
        <strain evidence="3">UCRPC4</strain>
    </source>
</reference>
<feature type="region of interest" description="Disordered" evidence="1">
    <location>
        <begin position="105"/>
        <end position="370"/>
    </location>
</feature>
<keyword evidence="2" id="KW-0812">Transmembrane</keyword>
<feature type="compositionally biased region" description="Low complexity" evidence="1">
    <location>
        <begin position="193"/>
        <end position="212"/>
    </location>
</feature>
<feature type="compositionally biased region" description="Gly residues" evidence="1">
    <location>
        <begin position="351"/>
        <end position="370"/>
    </location>
</feature>
<feature type="compositionally biased region" description="Basic and acidic residues" evidence="1">
    <location>
        <begin position="326"/>
        <end position="350"/>
    </location>
</feature>